<comment type="caution">
    <text evidence="2">The sequence shown here is derived from an EMBL/GenBank/DDBJ whole genome shotgun (WGS) entry which is preliminary data.</text>
</comment>
<dbReference type="InterPro" id="IPR050900">
    <property type="entry name" value="Transposase_IS3/IS150/IS904"/>
</dbReference>
<dbReference type="EMBL" id="LAZR01058032">
    <property type="protein sequence ID" value="KKK70769.1"/>
    <property type="molecule type" value="Genomic_DNA"/>
</dbReference>
<accession>A0A0F8ZWF8</accession>
<dbReference type="Pfam" id="PF13276">
    <property type="entry name" value="HTH_21"/>
    <property type="match status" value="1"/>
</dbReference>
<evidence type="ECO:0000313" key="2">
    <source>
        <dbReference type="EMBL" id="KKK70769.1"/>
    </source>
</evidence>
<reference evidence="2" key="1">
    <citation type="journal article" date="2015" name="Nature">
        <title>Complex archaea that bridge the gap between prokaryotes and eukaryotes.</title>
        <authorList>
            <person name="Spang A."/>
            <person name="Saw J.H."/>
            <person name="Jorgensen S.L."/>
            <person name="Zaremba-Niedzwiedzka K."/>
            <person name="Martijn J."/>
            <person name="Lind A.E."/>
            <person name="van Eijk R."/>
            <person name="Schleper C."/>
            <person name="Guy L."/>
            <person name="Ettema T.J."/>
        </authorList>
    </citation>
    <scope>NUCLEOTIDE SEQUENCE</scope>
</reference>
<evidence type="ECO:0000259" key="1">
    <source>
        <dbReference type="Pfam" id="PF13276"/>
    </source>
</evidence>
<feature type="domain" description="HTH-like" evidence="1">
    <location>
        <begin position="38"/>
        <end position="91"/>
    </location>
</feature>
<feature type="non-terminal residue" evidence="2">
    <location>
        <position position="1"/>
    </location>
</feature>
<dbReference type="AlphaFoldDB" id="A0A0F8ZWF8"/>
<name>A0A0F8ZWF8_9ZZZZ</name>
<proteinExistence type="predicted"/>
<dbReference type="InterPro" id="IPR025948">
    <property type="entry name" value="HTH-like_dom"/>
</dbReference>
<dbReference type="PANTHER" id="PTHR46889">
    <property type="entry name" value="TRANSPOSASE INSF FOR INSERTION SEQUENCE IS3B-RELATED"/>
    <property type="match status" value="1"/>
</dbReference>
<dbReference type="PANTHER" id="PTHR46889:SF4">
    <property type="entry name" value="TRANSPOSASE INSO FOR INSERTION SEQUENCE ELEMENT IS911B-RELATED"/>
    <property type="match status" value="1"/>
</dbReference>
<organism evidence="2">
    <name type="scientific">marine sediment metagenome</name>
    <dbReference type="NCBI Taxonomy" id="412755"/>
    <lineage>
        <taxon>unclassified sequences</taxon>
        <taxon>metagenomes</taxon>
        <taxon>ecological metagenomes</taxon>
    </lineage>
</organism>
<sequence length="128" mass="15024">VMRIERPDNIIPVGRQAKLLGVARSTLYYEPVVDTYTLELMRLIDEEYTKAPLYGSRKITAVLRRKGYEVNRKRIQRLMRLMGIEAIYPKPNTSRADPNHKIYPYLLRDREITRVNEVWGTDISLTSD</sequence>
<gene>
    <name evidence="2" type="ORF">LCGC14_2920630</name>
</gene>
<protein>
    <recommendedName>
        <fullName evidence="1">HTH-like domain-containing protein</fullName>
    </recommendedName>
</protein>